<dbReference type="EMBL" id="JRES01000280">
    <property type="protein sequence ID" value="KNC32747.1"/>
    <property type="molecule type" value="Genomic_DNA"/>
</dbReference>
<dbReference type="GO" id="GO:0046872">
    <property type="term" value="F:metal ion binding"/>
    <property type="evidence" value="ECO:0007669"/>
    <property type="project" value="UniProtKB-KW"/>
</dbReference>
<evidence type="ECO:0000256" key="4">
    <source>
        <dbReference type="ARBA" id="ARBA00022723"/>
    </source>
</evidence>
<evidence type="ECO:0000256" key="3">
    <source>
        <dbReference type="ARBA" id="ARBA00008785"/>
    </source>
</evidence>
<comment type="cofactor">
    <cofactor evidence="1">
        <name>Mn(2+)</name>
        <dbReference type="ChEBI" id="CHEBI:29035"/>
    </cofactor>
</comment>
<evidence type="ECO:0000259" key="8">
    <source>
        <dbReference type="SMART" id="SM01274"/>
    </source>
</evidence>
<protein>
    <recommendedName>
        <fullName evidence="6">Malic enzyme</fullName>
    </recommendedName>
</protein>
<keyword evidence="10" id="KW-1185">Reference proteome</keyword>
<dbReference type="SUPFAM" id="SSF51735">
    <property type="entry name" value="NAD(P)-binding Rossmann-fold domains"/>
    <property type="match status" value="1"/>
</dbReference>
<sequence>MGNTSSICSNKNAVRHFDESGNTKKIMQIKVLPTLLMSTRFLRYGNRSPVYPTAANSYGPSHGQTTPNEQHLYKTTIPINEQQQQHHHHQQCSNKINGNGTLQTADQQLRETTAAGCASSGCHCSCGYSDVTTNTQTGVSSPSPKTCYCMNRNANTTTIMSTVRNSQANGNHTTTPLATTTTTTTTIEYELSNGVAKLCKISTSRIAAEQQPNQSLDNVNNSVLNYTTTAAATAAVESLSEKEFKEKENKNTTSNLPLLTPADLKDLTRNVNAINAFNQNLRYSFLKSPHINLQQSANFTMSCTNNGSLNNAARDRLGLWGCGGDNDVPGSVSGLDRLHKKKYNKGLAFSLEERQILGIQGLLPARVKTEDEQVQHSLLLLDRLENDLDKYMYLNNLAERNERLFYKVLSSDVAKMMPLVYTPTVGLACQKFSLIFQYPKGMYITINDKGHVYDVLKNWPETDVRAIVVTDGERILGLGDLGANGMGIPVGKLSLYTALAGIKPHQCLPITLDVGTNTESILNDPLYIGLRQKRVTGPEYDEFIEEFMTSAVRRFGQNCLIQFEDFANANAFRLLEKYRHDYCTFNDDIQGTASVAVGGLLASLKIKNTQLKENKILFLGAGEAALGIANLCLMALMKEGLSEAEAKERIWMVDSKGLIVKNRPAGGLSEHKLHFAQDYEPINTLAEAVEKLKPSVLIGAAAIGGAFTKEILEMMAEFNDMPIIFALSNPTSKAECTAEQAYTYTKGKCIFASGSPFDPVEYNGKTFYPGQGNNSYIFPGVALGVLCAGMLTIPEEVFLMSAERLADLCEPEDLAKGSLYPPLSKITECSIEIAAYIMEYAYKNGLATVRPEPENKRDFIKSQMYDLSYSSSVPEVYAWSHKL</sequence>
<dbReference type="InterPro" id="IPR037062">
    <property type="entry name" value="Malic_N_dom_sf"/>
</dbReference>
<dbReference type="InterPro" id="IPR012301">
    <property type="entry name" value="Malic_N_dom"/>
</dbReference>
<dbReference type="Gene3D" id="3.40.50.720">
    <property type="entry name" value="NAD(P)-binding Rossmann-like Domain"/>
    <property type="match status" value="1"/>
</dbReference>
<dbReference type="FunFam" id="3.40.50.720:FF:000060">
    <property type="entry name" value="Malic enzyme"/>
    <property type="match status" value="1"/>
</dbReference>
<dbReference type="PANTHER" id="PTHR23406">
    <property type="entry name" value="MALIC ENZYME-RELATED"/>
    <property type="match status" value="1"/>
</dbReference>
<evidence type="ECO:0000256" key="5">
    <source>
        <dbReference type="ARBA" id="ARBA00023002"/>
    </source>
</evidence>
<dbReference type="GO" id="GO:0004473">
    <property type="term" value="F:malate dehydrogenase (decarboxylating) (NADP+) activity"/>
    <property type="evidence" value="ECO:0007669"/>
    <property type="project" value="TreeGrafter"/>
</dbReference>
<comment type="caution">
    <text evidence="9">The sequence shown here is derived from an EMBL/GenBank/DDBJ whole genome shotgun (WGS) entry which is preliminary data.</text>
</comment>
<feature type="domain" description="Malic enzyme NAD-binding" evidence="7">
    <location>
        <begin position="589"/>
        <end position="842"/>
    </location>
</feature>
<dbReference type="InterPro" id="IPR036291">
    <property type="entry name" value="NAD(P)-bd_dom_sf"/>
</dbReference>
<dbReference type="InterPro" id="IPR046346">
    <property type="entry name" value="Aminoacid_DH-like_N_sf"/>
</dbReference>
<keyword evidence="5 6" id="KW-0560">Oxidoreductase</keyword>
<dbReference type="GO" id="GO:0006108">
    <property type="term" value="P:malate metabolic process"/>
    <property type="evidence" value="ECO:0007669"/>
    <property type="project" value="TreeGrafter"/>
</dbReference>
<dbReference type="Gene3D" id="3.40.50.10380">
    <property type="entry name" value="Malic enzyme, N-terminal domain"/>
    <property type="match status" value="1"/>
</dbReference>
<dbReference type="SUPFAM" id="SSF53223">
    <property type="entry name" value="Aminoacid dehydrogenase-like, N-terminal domain"/>
    <property type="match status" value="1"/>
</dbReference>
<dbReference type="PANTHER" id="PTHR23406:SF80">
    <property type="entry name" value="GH17657P-RELATED"/>
    <property type="match status" value="1"/>
</dbReference>
<dbReference type="InterPro" id="IPR015884">
    <property type="entry name" value="Malic_enzyme_CS"/>
</dbReference>
<dbReference type="PRINTS" id="PR00072">
    <property type="entry name" value="MALOXRDTASE"/>
</dbReference>
<gene>
    <name evidence="9" type="ORF">FF38_03813</name>
</gene>
<dbReference type="AlphaFoldDB" id="A0A0L0CKI6"/>
<dbReference type="PROSITE" id="PS00331">
    <property type="entry name" value="MALIC_ENZYMES"/>
    <property type="match status" value="1"/>
</dbReference>
<dbReference type="SMART" id="SM01274">
    <property type="entry name" value="malic"/>
    <property type="match status" value="1"/>
</dbReference>
<dbReference type="OrthoDB" id="5365701at2759"/>
<dbReference type="FunFam" id="3.40.50.10380:FF:000008">
    <property type="entry name" value="Malic enzyme"/>
    <property type="match status" value="1"/>
</dbReference>
<evidence type="ECO:0000259" key="7">
    <source>
        <dbReference type="SMART" id="SM00919"/>
    </source>
</evidence>
<dbReference type="Proteomes" id="UP000037069">
    <property type="component" value="Unassembled WGS sequence"/>
</dbReference>
<evidence type="ECO:0000313" key="9">
    <source>
        <dbReference type="EMBL" id="KNC32747.1"/>
    </source>
</evidence>
<organism evidence="9 10">
    <name type="scientific">Lucilia cuprina</name>
    <name type="common">Green bottle fly</name>
    <name type="synonym">Australian sheep blowfly</name>
    <dbReference type="NCBI Taxonomy" id="7375"/>
    <lineage>
        <taxon>Eukaryota</taxon>
        <taxon>Metazoa</taxon>
        <taxon>Ecdysozoa</taxon>
        <taxon>Arthropoda</taxon>
        <taxon>Hexapoda</taxon>
        <taxon>Insecta</taxon>
        <taxon>Pterygota</taxon>
        <taxon>Neoptera</taxon>
        <taxon>Endopterygota</taxon>
        <taxon>Diptera</taxon>
        <taxon>Brachycera</taxon>
        <taxon>Muscomorpha</taxon>
        <taxon>Oestroidea</taxon>
        <taxon>Calliphoridae</taxon>
        <taxon>Luciliinae</taxon>
        <taxon>Lucilia</taxon>
    </lineage>
</organism>
<dbReference type="SMART" id="SM00919">
    <property type="entry name" value="Malic_M"/>
    <property type="match status" value="1"/>
</dbReference>
<dbReference type="NCBIfam" id="NF010052">
    <property type="entry name" value="PRK13529.1"/>
    <property type="match status" value="1"/>
</dbReference>
<evidence type="ECO:0000256" key="1">
    <source>
        <dbReference type="ARBA" id="ARBA00001936"/>
    </source>
</evidence>
<dbReference type="STRING" id="7375.A0A0L0CKI6"/>
<keyword evidence="4 6" id="KW-0479">Metal-binding</keyword>
<name>A0A0L0CKI6_LUCCU</name>
<dbReference type="GO" id="GO:0005739">
    <property type="term" value="C:mitochondrion"/>
    <property type="evidence" value="ECO:0007669"/>
    <property type="project" value="TreeGrafter"/>
</dbReference>
<dbReference type="Pfam" id="PF03949">
    <property type="entry name" value="Malic_M"/>
    <property type="match status" value="1"/>
</dbReference>
<proteinExistence type="inferred from homology"/>
<comment type="cofactor">
    <cofactor evidence="2">
        <name>Mg(2+)</name>
        <dbReference type="ChEBI" id="CHEBI:18420"/>
    </cofactor>
</comment>
<evidence type="ECO:0000313" key="10">
    <source>
        <dbReference type="Proteomes" id="UP000037069"/>
    </source>
</evidence>
<dbReference type="CDD" id="cd05312">
    <property type="entry name" value="NAD_bind_1_malic_enz"/>
    <property type="match status" value="1"/>
</dbReference>
<reference evidence="9 10" key="1">
    <citation type="journal article" date="2015" name="Nat. Commun.">
        <title>Lucilia cuprina genome unlocks parasitic fly biology to underpin future interventions.</title>
        <authorList>
            <person name="Anstead C.A."/>
            <person name="Korhonen P.K."/>
            <person name="Young N.D."/>
            <person name="Hall R.S."/>
            <person name="Jex A.R."/>
            <person name="Murali S.C."/>
            <person name="Hughes D.S."/>
            <person name="Lee S.F."/>
            <person name="Perry T."/>
            <person name="Stroehlein A.J."/>
            <person name="Ansell B.R."/>
            <person name="Breugelmans B."/>
            <person name="Hofmann A."/>
            <person name="Qu J."/>
            <person name="Dugan S."/>
            <person name="Lee S.L."/>
            <person name="Chao H."/>
            <person name="Dinh H."/>
            <person name="Han Y."/>
            <person name="Doddapaneni H.V."/>
            <person name="Worley K.C."/>
            <person name="Muzny D.M."/>
            <person name="Ioannidis P."/>
            <person name="Waterhouse R.M."/>
            <person name="Zdobnov E.M."/>
            <person name="James P.J."/>
            <person name="Bagnall N.H."/>
            <person name="Kotze A.C."/>
            <person name="Gibbs R.A."/>
            <person name="Richards S."/>
            <person name="Batterham P."/>
            <person name="Gasser R.B."/>
        </authorList>
    </citation>
    <scope>NUCLEOTIDE SEQUENCE [LARGE SCALE GENOMIC DNA]</scope>
    <source>
        <strain evidence="9 10">LS</strain>
        <tissue evidence="9">Full body</tissue>
    </source>
</reference>
<dbReference type="InterPro" id="IPR012302">
    <property type="entry name" value="Malic_NAD-bd"/>
</dbReference>
<comment type="similarity">
    <text evidence="3 6">Belongs to the malic enzymes family.</text>
</comment>
<dbReference type="GO" id="GO:0051287">
    <property type="term" value="F:NAD binding"/>
    <property type="evidence" value="ECO:0007669"/>
    <property type="project" value="InterPro"/>
</dbReference>
<dbReference type="OMA" id="YSWSEGR"/>
<accession>A0A0L0CKI6</accession>
<evidence type="ECO:0000256" key="2">
    <source>
        <dbReference type="ARBA" id="ARBA00001946"/>
    </source>
</evidence>
<dbReference type="InterPro" id="IPR001891">
    <property type="entry name" value="Malic_OxRdtase"/>
</dbReference>
<evidence type="ECO:0000256" key="6">
    <source>
        <dbReference type="RuleBase" id="RU003426"/>
    </source>
</evidence>
<feature type="domain" description="Malic enzyme N-terminal" evidence="8">
    <location>
        <begin position="398"/>
        <end position="579"/>
    </location>
</feature>
<dbReference type="Pfam" id="PF00390">
    <property type="entry name" value="malic"/>
    <property type="match status" value="1"/>
</dbReference>